<evidence type="ECO:0000313" key="1">
    <source>
        <dbReference type="EMBL" id="ELU06138.1"/>
    </source>
</evidence>
<protein>
    <recommendedName>
        <fullName evidence="4">CCHC-type domain-containing protein</fullName>
    </recommendedName>
</protein>
<name>R7UJ80_CAPTE</name>
<proteinExistence type="predicted"/>
<evidence type="ECO:0000313" key="2">
    <source>
        <dbReference type="EnsemblMetazoa" id="CapteP212739"/>
    </source>
</evidence>
<dbReference type="OrthoDB" id="8123886at2759"/>
<dbReference type="HOGENOM" id="CLU_1090881_0_0_1"/>
<evidence type="ECO:0000313" key="3">
    <source>
        <dbReference type="Proteomes" id="UP000014760"/>
    </source>
</evidence>
<dbReference type="EMBL" id="AMQN01001262">
    <property type="status" value="NOT_ANNOTATED_CDS"/>
    <property type="molecule type" value="Genomic_DNA"/>
</dbReference>
<keyword evidence="3" id="KW-1185">Reference proteome</keyword>
<dbReference type="Proteomes" id="UP000014760">
    <property type="component" value="Unassembled WGS sequence"/>
</dbReference>
<reference evidence="1 3" key="2">
    <citation type="journal article" date="2013" name="Nature">
        <title>Insights into bilaterian evolution from three spiralian genomes.</title>
        <authorList>
            <person name="Simakov O."/>
            <person name="Marletaz F."/>
            <person name="Cho S.J."/>
            <person name="Edsinger-Gonzales E."/>
            <person name="Havlak P."/>
            <person name="Hellsten U."/>
            <person name="Kuo D.H."/>
            <person name="Larsson T."/>
            <person name="Lv J."/>
            <person name="Arendt D."/>
            <person name="Savage R."/>
            <person name="Osoegawa K."/>
            <person name="de Jong P."/>
            <person name="Grimwood J."/>
            <person name="Chapman J.A."/>
            <person name="Shapiro H."/>
            <person name="Aerts A."/>
            <person name="Otillar R.P."/>
            <person name="Terry A.Y."/>
            <person name="Boore J.L."/>
            <person name="Grigoriev I.V."/>
            <person name="Lindberg D.R."/>
            <person name="Seaver E.C."/>
            <person name="Weisblat D.A."/>
            <person name="Putnam N.H."/>
            <person name="Rokhsar D.S."/>
        </authorList>
    </citation>
    <scope>NUCLEOTIDE SEQUENCE</scope>
    <source>
        <strain evidence="1 3">I ESC-2004</strain>
    </source>
</reference>
<evidence type="ECO:0008006" key="4">
    <source>
        <dbReference type="Google" id="ProtNLM"/>
    </source>
</evidence>
<gene>
    <name evidence="1" type="ORF">CAPTEDRAFT_212739</name>
</gene>
<dbReference type="EnsemblMetazoa" id="CapteT212739">
    <property type="protein sequence ID" value="CapteP212739"/>
    <property type="gene ID" value="CapteG212739"/>
</dbReference>
<sequence>MELKEVVEQMTTRAPKALQYSQVTASNVPGRPSGQPAFLAATISQSTRITQAQKRQTKIRSWGASLIPMINNAKITNNGNLLIKAKDESLQDMTSKHEAVLLQIGPDARLRPMIKQGPSSDSTIVFNVPSAYITEIIRDHAKIELPSVTDIIDLNKPNSTASQGPIKITLADTTEFNHLLVSYGLKIGWEININAEQWLSSPSQCFKCQRFGHNANVCHSKPPCGDDHPQRRKMPASDKMLQLLTTRNVHSGKKP</sequence>
<dbReference type="AlphaFoldDB" id="R7UJ80"/>
<reference evidence="3" key="1">
    <citation type="submission" date="2012-12" db="EMBL/GenBank/DDBJ databases">
        <authorList>
            <person name="Hellsten U."/>
            <person name="Grimwood J."/>
            <person name="Chapman J.A."/>
            <person name="Shapiro H."/>
            <person name="Aerts A."/>
            <person name="Otillar R.P."/>
            <person name="Terry A.Y."/>
            <person name="Boore J.L."/>
            <person name="Simakov O."/>
            <person name="Marletaz F."/>
            <person name="Cho S.-J."/>
            <person name="Edsinger-Gonzales E."/>
            <person name="Havlak P."/>
            <person name="Kuo D.-H."/>
            <person name="Larsson T."/>
            <person name="Lv J."/>
            <person name="Arendt D."/>
            <person name="Savage R."/>
            <person name="Osoegawa K."/>
            <person name="de Jong P."/>
            <person name="Lindberg D.R."/>
            <person name="Seaver E.C."/>
            <person name="Weisblat D.A."/>
            <person name="Putnam N.H."/>
            <person name="Grigoriev I.V."/>
            <person name="Rokhsar D.S."/>
        </authorList>
    </citation>
    <scope>NUCLEOTIDE SEQUENCE</scope>
    <source>
        <strain evidence="3">I ESC-2004</strain>
    </source>
</reference>
<accession>R7UJ80</accession>
<organism evidence="1">
    <name type="scientific">Capitella teleta</name>
    <name type="common">Polychaete worm</name>
    <dbReference type="NCBI Taxonomy" id="283909"/>
    <lineage>
        <taxon>Eukaryota</taxon>
        <taxon>Metazoa</taxon>
        <taxon>Spiralia</taxon>
        <taxon>Lophotrochozoa</taxon>
        <taxon>Annelida</taxon>
        <taxon>Polychaeta</taxon>
        <taxon>Sedentaria</taxon>
        <taxon>Scolecida</taxon>
        <taxon>Capitellidae</taxon>
        <taxon>Capitella</taxon>
    </lineage>
</organism>
<reference evidence="2" key="3">
    <citation type="submission" date="2015-06" db="UniProtKB">
        <authorList>
            <consortium name="EnsemblMetazoa"/>
        </authorList>
    </citation>
    <scope>IDENTIFICATION</scope>
</reference>
<dbReference type="EMBL" id="KB300949">
    <property type="protein sequence ID" value="ELU06138.1"/>
    <property type="molecule type" value="Genomic_DNA"/>
</dbReference>